<evidence type="ECO:0000313" key="3">
    <source>
        <dbReference type="Proteomes" id="UP000250218"/>
    </source>
</evidence>
<keyword evidence="1" id="KW-0472">Membrane</keyword>
<accession>A0A2Z4NDB2</accession>
<evidence type="ECO:0000313" key="2">
    <source>
        <dbReference type="EMBL" id="AWX69496.1"/>
    </source>
</evidence>
<gene>
    <name evidence="2" type="ORF">DP065_01885</name>
</gene>
<dbReference type="AlphaFoldDB" id="A0A2Z4NDB2"/>
<protein>
    <recommendedName>
        <fullName evidence="4">Spermidine/putrescine ABC transporter substrate-binding protein</fullName>
    </recommendedName>
</protein>
<reference evidence="3" key="1">
    <citation type="submission" date="2018-06" db="EMBL/GenBank/DDBJ databases">
        <title>Complete genome sequences of Mycoplasma anatis, M. anseris and M. cloacale type strains.</title>
        <authorList>
            <person name="Grozner D."/>
            <person name="Forro B."/>
            <person name="Sulyok K.M."/>
            <person name="Marton S."/>
            <person name="Kreizinger Z."/>
            <person name="Banyai K."/>
            <person name="Gyuranecz M."/>
        </authorList>
    </citation>
    <scope>NUCLEOTIDE SEQUENCE [LARGE SCALE GENOMIC DNA]</scope>
    <source>
        <strain evidence="3">ATCC 49234</strain>
    </source>
</reference>
<keyword evidence="3" id="KW-1185">Reference proteome</keyword>
<organism evidence="2 3">
    <name type="scientific">[Mycoplasma] anseris</name>
    <dbReference type="NCBI Taxonomy" id="92400"/>
    <lineage>
        <taxon>Bacteria</taxon>
        <taxon>Bacillati</taxon>
        <taxon>Mycoplasmatota</taxon>
        <taxon>Mycoplasmoidales</taxon>
        <taxon>Metamycoplasmataceae</taxon>
        <taxon>Metamycoplasma</taxon>
    </lineage>
</organism>
<dbReference type="Proteomes" id="UP000250218">
    <property type="component" value="Chromosome"/>
</dbReference>
<dbReference type="RefSeq" id="WP_033178540.1">
    <property type="nucleotide sequence ID" value="NZ_CP030140.1"/>
</dbReference>
<evidence type="ECO:0008006" key="4">
    <source>
        <dbReference type="Google" id="ProtNLM"/>
    </source>
</evidence>
<keyword evidence="1" id="KW-1133">Transmembrane helix</keyword>
<dbReference type="EMBL" id="CP030140">
    <property type="protein sequence ID" value="AWX69496.1"/>
    <property type="molecule type" value="Genomic_DNA"/>
</dbReference>
<sequence>MNRRIWKILIFVFPVVLILLVVISFILIKSLHVYRPSIYNYESYLSPSIINKIKKKYNYKEFKEVNEFTQALNAEKAIAGVGSDFQAAQLIIDNKIKKINFELIYGEGANDWNKRKLLYRPAIVKHIENFDQLIFKTILNGNTHAKVLNIEEMTYDVDNDNVADHIYDYILPYYSQDKGIAYNINSEIRPELNVNGALEALKDQNLKLSWEDIVQKLKANNYNHFGWTNAYYDNLMIGAFYGKFKTPNVFTDQNYKTAVDKFIEFVEIETGNSIKDTKYNFTSGDGLELLSHLIEPKPNRSDAAILYNGDALDAYFSEDNYASVPSGSIKFIRPKDNYLLLDCWIISKFLSDEETAKFLKTLKTNIYQNNFASNSYEQNYKNIENIFFKQFKNELNDEIFNQELEKQLTIHKNDENFSQQAIQNDLNDFKEALKQNDLVKLLELRNHENAYFDELFSEMFANSNSGEILNFDYISYTPVDIATYDFIKNWYFAGDEIALSMYEQPESDSEYKVYPYPIIDTSLRTKIVSYYFERTKS</sequence>
<feature type="transmembrane region" description="Helical" evidence="1">
    <location>
        <begin position="7"/>
        <end position="28"/>
    </location>
</feature>
<keyword evidence="1" id="KW-0812">Transmembrane</keyword>
<name>A0A2Z4NDB2_9BACT</name>
<evidence type="ECO:0000256" key="1">
    <source>
        <dbReference type="SAM" id="Phobius"/>
    </source>
</evidence>
<dbReference type="KEGG" id="mane:DP065_01885"/>
<proteinExistence type="predicted"/>